<organism evidence="3 4">
    <name type="scientific">Pseudocalidococcus azoricus BACA0444</name>
    <dbReference type="NCBI Taxonomy" id="2918990"/>
    <lineage>
        <taxon>Bacteria</taxon>
        <taxon>Bacillati</taxon>
        <taxon>Cyanobacteriota</taxon>
        <taxon>Cyanophyceae</taxon>
        <taxon>Acaryochloridales</taxon>
        <taxon>Thermosynechococcaceae</taxon>
        <taxon>Pseudocalidococcus</taxon>
        <taxon>Pseudocalidococcus azoricus</taxon>
    </lineage>
</organism>
<evidence type="ECO:0000256" key="1">
    <source>
        <dbReference type="PROSITE-ProRule" id="PRU00325"/>
    </source>
</evidence>
<name>A0AAE4FSI8_9CYAN</name>
<protein>
    <submittedName>
        <fullName evidence="3">SWIM zinc finger family protein</fullName>
    </submittedName>
</protein>
<evidence type="ECO:0000313" key="3">
    <source>
        <dbReference type="EMBL" id="MDS3860151.1"/>
    </source>
</evidence>
<keyword evidence="4" id="KW-1185">Reference proteome</keyword>
<keyword evidence="1" id="KW-0479">Metal-binding</keyword>
<dbReference type="AlphaFoldDB" id="A0AAE4FSI8"/>
<dbReference type="RefSeq" id="WP_322877437.1">
    <property type="nucleotide sequence ID" value="NZ_JAVMIP010000003.1"/>
</dbReference>
<reference evidence="4" key="1">
    <citation type="submission" date="2023-07" db="EMBL/GenBank/DDBJ databases">
        <authorList>
            <person name="Luz R."/>
            <person name="Cordeiro R."/>
            <person name="Fonseca A."/>
            <person name="Goncalves V."/>
        </authorList>
    </citation>
    <scope>NUCLEOTIDE SEQUENCE [LARGE SCALE GENOMIC DNA]</scope>
    <source>
        <strain evidence="4">BACA0444</strain>
    </source>
</reference>
<keyword evidence="1" id="KW-0863">Zinc-finger</keyword>
<dbReference type="EMBL" id="JAVMIP010000003">
    <property type="protein sequence ID" value="MDS3860151.1"/>
    <property type="molecule type" value="Genomic_DNA"/>
</dbReference>
<dbReference type="InterPro" id="IPR007527">
    <property type="entry name" value="Znf_SWIM"/>
</dbReference>
<sequence>MTTKSATNLIYTAANAARILGKRFSGLNIQVWFNCVYVHAKGQFSRFISKASFKQMFVDFRKAGAKALTVTANLFVPNTFKVRNETKDTAYDVLIIEKHITCGCEDYNHQFEAMGKGVCKHGYAVLNHLGYNSLAAYING</sequence>
<dbReference type="PROSITE" id="PS50966">
    <property type="entry name" value="ZF_SWIM"/>
    <property type="match status" value="1"/>
</dbReference>
<gene>
    <name evidence="3" type="ORF">RIF25_04965</name>
</gene>
<keyword evidence="1" id="KW-0862">Zinc</keyword>
<accession>A0AAE4FSI8</accession>
<comment type="caution">
    <text evidence="3">The sequence shown here is derived from an EMBL/GenBank/DDBJ whole genome shotgun (WGS) entry which is preliminary data.</text>
</comment>
<feature type="domain" description="SWIM-type" evidence="2">
    <location>
        <begin position="91"/>
        <end position="130"/>
    </location>
</feature>
<evidence type="ECO:0000259" key="2">
    <source>
        <dbReference type="PROSITE" id="PS50966"/>
    </source>
</evidence>
<dbReference type="Proteomes" id="UP001268256">
    <property type="component" value="Unassembled WGS sequence"/>
</dbReference>
<dbReference type="GO" id="GO:0008270">
    <property type="term" value="F:zinc ion binding"/>
    <property type="evidence" value="ECO:0007669"/>
    <property type="project" value="UniProtKB-KW"/>
</dbReference>
<dbReference type="Pfam" id="PF04434">
    <property type="entry name" value="SWIM"/>
    <property type="match status" value="1"/>
</dbReference>
<evidence type="ECO:0000313" key="4">
    <source>
        <dbReference type="Proteomes" id="UP001268256"/>
    </source>
</evidence>
<proteinExistence type="predicted"/>